<dbReference type="GO" id="GO:0008270">
    <property type="term" value="F:zinc ion binding"/>
    <property type="evidence" value="ECO:0007669"/>
    <property type="project" value="UniProtKB-KW"/>
</dbReference>
<sequence length="178" mass="19705">MAGLDHYQAKPTKITSTRILKLFGFNVLEDQEMMGPSKPPSEGGGRKYECQYCRREFANSQALGGHQNAHKKERQRLKRHTQIQLQASRNAYIRNNIPIFNPPNHRGGRMILPANGYFTSSPSWVFVPRAVSSPLRVPRGCVVGEGSIDRPNVCGLAGGDDGGNGFDDSFGVDLHLRL</sequence>
<dbReference type="InterPro" id="IPR044299">
    <property type="entry name" value="GIS3/ZFP5/ZFP6"/>
</dbReference>
<keyword evidence="1" id="KW-0479">Metal-binding</keyword>
<comment type="caution">
    <text evidence="3">The sequence shown here is derived from an EMBL/GenBank/DDBJ whole genome shotgun (WGS) entry which is preliminary data.</text>
</comment>
<dbReference type="InterPro" id="IPR013087">
    <property type="entry name" value="Znf_C2H2_type"/>
</dbReference>
<dbReference type="PANTHER" id="PTHR46353">
    <property type="entry name" value="ZINC FINGER PROTEIN 5"/>
    <property type="match status" value="1"/>
</dbReference>
<evidence type="ECO:0000313" key="4">
    <source>
        <dbReference type="Proteomes" id="UP001408789"/>
    </source>
</evidence>
<dbReference type="Gene3D" id="3.30.160.60">
    <property type="entry name" value="Classic Zinc Finger"/>
    <property type="match status" value="1"/>
</dbReference>
<evidence type="ECO:0000256" key="1">
    <source>
        <dbReference type="PROSITE-ProRule" id="PRU00042"/>
    </source>
</evidence>
<dbReference type="GO" id="GO:0005634">
    <property type="term" value="C:nucleus"/>
    <property type="evidence" value="ECO:0007669"/>
    <property type="project" value="TreeGrafter"/>
</dbReference>
<protein>
    <recommendedName>
        <fullName evidence="2">C2H2-type domain-containing protein</fullName>
    </recommendedName>
</protein>
<dbReference type="PROSITE" id="PS50157">
    <property type="entry name" value="ZINC_FINGER_C2H2_2"/>
    <property type="match status" value="1"/>
</dbReference>
<feature type="domain" description="C2H2-type" evidence="2">
    <location>
        <begin position="48"/>
        <end position="75"/>
    </location>
</feature>
<name>A0AAP0CVM1_9ASTR</name>
<dbReference type="PANTHER" id="PTHR46353:SF9">
    <property type="entry name" value="ZINC FINGER PROTEIN GIS3"/>
    <property type="match status" value="1"/>
</dbReference>
<gene>
    <name evidence="3" type="ORF">SSX86_017596</name>
</gene>
<dbReference type="GO" id="GO:0000976">
    <property type="term" value="F:transcription cis-regulatory region binding"/>
    <property type="evidence" value="ECO:0007669"/>
    <property type="project" value="TreeGrafter"/>
</dbReference>
<dbReference type="AlphaFoldDB" id="A0AAP0CVM1"/>
<dbReference type="GO" id="GO:0009736">
    <property type="term" value="P:cytokinin-activated signaling pathway"/>
    <property type="evidence" value="ECO:0007669"/>
    <property type="project" value="TreeGrafter"/>
</dbReference>
<dbReference type="PROSITE" id="PS00028">
    <property type="entry name" value="ZINC_FINGER_C2H2_1"/>
    <property type="match status" value="1"/>
</dbReference>
<dbReference type="GO" id="GO:0003700">
    <property type="term" value="F:DNA-binding transcription factor activity"/>
    <property type="evidence" value="ECO:0007669"/>
    <property type="project" value="TreeGrafter"/>
</dbReference>
<organism evidence="3 4">
    <name type="scientific">Deinandra increscens subsp. villosa</name>
    <dbReference type="NCBI Taxonomy" id="3103831"/>
    <lineage>
        <taxon>Eukaryota</taxon>
        <taxon>Viridiplantae</taxon>
        <taxon>Streptophyta</taxon>
        <taxon>Embryophyta</taxon>
        <taxon>Tracheophyta</taxon>
        <taxon>Spermatophyta</taxon>
        <taxon>Magnoliopsida</taxon>
        <taxon>eudicotyledons</taxon>
        <taxon>Gunneridae</taxon>
        <taxon>Pentapetalae</taxon>
        <taxon>asterids</taxon>
        <taxon>campanulids</taxon>
        <taxon>Asterales</taxon>
        <taxon>Asteraceae</taxon>
        <taxon>Asteroideae</taxon>
        <taxon>Heliantheae alliance</taxon>
        <taxon>Madieae</taxon>
        <taxon>Madiinae</taxon>
        <taxon>Deinandra</taxon>
    </lineage>
</organism>
<keyword evidence="4" id="KW-1185">Reference proteome</keyword>
<dbReference type="GO" id="GO:0009740">
    <property type="term" value="P:gibberellic acid mediated signaling pathway"/>
    <property type="evidence" value="ECO:0007669"/>
    <property type="project" value="TreeGrafter"/>
</dbReference>
<reference evidence="3 4" key="1">
    <citation type="submission" date="2024-04" db="EMBL/GenBank/DDBJ databases">
        <title>The reference genome of an endangered Asteraceae, Deinandra increscens subsp. villosa, native to the Central Coast of California.</title>
        <authorList>
            <person name="Guilliams M."/>
            <person name="Hasenstab-Lehman K."/>
            <person name="Meyer R."/>
            <person name="Mcevoy S."/>
        </authorList>
    </citation>
    <scope>NUCLEOTIDE SEQUENCE [LARGE SCALE GENOMIC DNA]</scope>
    <source>
        <tissue evidence="3">Leaf</tissue>
    </source>
</reference>
<evidence type="ECO:0000259" key="2">
    <source>
        <dbReference type="PROSITE" id="PS50157"/>
    </source>
</evidence>
<proteinExistence type="predicted"/>
<dbReference type="SUPFAM" id="SSF57667">
    <property type="entry name" value="beta-beta-alpha zinc fingers"/>
    <property type="match status" value="1"/>
</dbReference>
<dbReference type="InterPro" id="IPR036236">
    <property type="entry name" value="Znf_C2H2_sf"/>
</dbReference>
<dbReference type="GO" id="GO:0010090">
    <property type="term" value="P:trichome morphogenesis"/>
    <property type="evidence" value="ECO:0007669"/>
    <property type="project" value="InterPro"/>
</dbReference>
<dbReference type="Proteomes" id="UP001408789">
    <property type="component" value="Unassembled WGS sequence"/>
</dbReference>
<accession>A0AAP0CVM1</accession>
<keyword evidence="1" id="KW-0863">Zinc-finger</keyword>
<keyword evidence="1" id="KW-0862">Zinc</keyword>
<evidence type="ECO:0000313" key="3">
    <source>
        <dbReference type="EMBL" id="KAK9063724.1"/>
    </source>
</evidence>
<dbReference type="EMBL" id="JBCNJP010000018">
    <property type="protein sequence ID" value="KAK9063724.1"/>
    <property type="molecule type" value="Genomic_DNA"/>
</dbReference>